<reference evidence="4 5" key="1">
    <citation type="submission" date="2016-12" db="EMBL/GenBank/DDBJ databases">
        <title>Genomic comparison of strains in the 'Actinomyces naeslundii' group.</title>
        <authorList>
            <person name="Mughal S.R."/>
            <person name="Do T."/>
            <person name="Gilbert S.C."/>
            <person name="Witherden E.A."/>
            <person name="Didelot X."/>
            <person name="Beighton D."/>
        </authorList>
    </citation>
    <scope>NUCLEOTIDE SEQUENCE [LARGE SCALE GENOMIC DNA]</scope>
    <source>
        <strain evidence="4 5">S64C</strain>
    </source>
</reference>
<dbReference type="RefSeq" id="WP_075248437.1">
    <property type="nucleotide sequence ID" value="NZ_MSGO01000008.1"/>
</dbReference>
<evidence type="ECO:0000259" key="3">
    <source>
        <dbReference type="Pfam" id="PF17386"/>
    </source>
</evidence>
<dbReference type="Gene3D" id="3.20.20.80">
    <property type="entry name" value="Glycosidases"/>
    <property type="match status" value="1"/>
</dbReference>
<dbReference type="InterPro" id="IPR029062">
    <property type="entry name" value="Class_I_gatase-like"/>
</dbReference>
<dbReference type="InterPro" id="IPR013780">
    <property type="entry name" value="Glyco_hydro_b"/>
</dbReference>
<dbReference type="GO" id="GO:0004645">
    <property type="term" value="F:1,4-alpha-oligoglucan phosphorylase activity"/>
    <property type="evidence" value="ECO:0007669"/>
    <property type="project" value="InterPro"/>
</dbReference>
<name>A0A1Q8I391_9ACTO</name>
<dbReference type="Proteomes" id="UP000185736">
    <property type="component" value="Unassembled WGS sequence"/>
</dbReference>
<gene>
    <name evidence="4" type="ORF">BKH32_02260</name>
</gene>
<dbReference type="Pfam" id="PF17386">
    <property type="entry name" value="LBP_C"/>
    <property type="match status" value="1"/>
</dbReference>
<proteinExistence type="predicted"/>
<evidence type="ECO:0000259" key="1">
    <source>
        <dbReference type="Pfam" id="PF09508"/>
    </source>
</evidence>
<comment type="caution">
    <text evidence="4">The sequence shown here is derived from an EMBL/GenBank/DDBJ whole genome shotgun (WGS) entry which is preliminary data.</text>
</comment>
<feature type="domain" description="Lacto-N-biose phosphorylase central" evidence="2">
    <location>
        <begin position="457"/>
        <end position="674"/>
    </location>
</feature>
<dbReference type="NCBIfam" id="TIGR02336">
    <property type="entry name" value="1,3-beta-galactosyl-N-acetylhexosamine phosphorylase"/>
    <property type="match status" value="1"/>
</dbReference>
<accession>A0A1Q8I391</accession>
<dbReference type="InterPro" id="IPR035356">
    <property type="entry name" value="LBP_C"/>
</dbReference>
<evidence type="ECO:0000313" key="5">
    <source>
        <dbReference type="Proteomes" id="UP000185736"/>
    </source>
</evidence>
<organism evidence="4 5">
    <name type="scientific">Actinomyces oris</name>
    <dbReference type="NCBI Taxonomy" id="544580"/>
    <lineage>
        <taxon>Bacteria</taxon>
        <taxon>Bacillati</taxon>
        <taxon>Actinomycetota</taxon>
        <taxon>Actinomycetes</taxon>
        <taxon>Actinomycetales</taxon>
        <taxon>Actinomycetaceae</taxon>
        <taxon>Actinomyces</taxon>
    </lineage>
</organism>
<dbReference type="GO" id="GO:0005975">
    <property type="term" value="P:carbohydrate metabolic process"/>
    <property type="evidence" value="ECO:0007669"/>
    <property type="project" value="UniProtKB-ARBA"/>
</dbReference>
<sequence length="736" mass="81333">MSLQTQPAAPLPAQARGRLTLPIQTGMDEEVRHLIARLGADAVRNSDGTELPDIVSELATRVYSTYFVGRGDNAWADAHPQEATRIFLMSDRVAATADGPVSINLLASWFADQVRPDTDCDVTRWWQAHDRTTGEELPACAWSIEADGRTVTVHEALAGHVYTVSFLAIQTWDPTQMYNYLTNGWDEDPTRVKEKPFDVRHEATWSHVRAHLSAWLTEHPEVDVVRFTTFFYHFTLVYGADATERFVDWFGYSASVSVPALEAFEEEYGYRLTAEDFVDAGYYNSPFRVPTRAFRDWIDFQQRFVCSRVRELTDAVHAQGKEAMMFLGDNWIGAEPYGEHFATTGLDAVVGSVGSGATCRMIADIPHVRYTEGRFLPYFFPDVFHPGGDPVTEANRSWLEARRAIVRSPLDRIGYGGYLSLAVEHPDFIDRVEQIVAEFRAIHERSAGQRPRTPGFKVAVVNSWGRLRSWMTHMVAHALWYRQTYTYLGVLEALSGLPVDAEFLSFDDVRAGLAPDVKVLICAGAEGTAFSGGEQWADAELVAAVSSFVAAGGGLIGVGAPSAHPAHGVTFQLADVLGVDREIGWGLSTRRRPPEVEEHFITRDLTGGLDDGEGTPDIVVTSPATRVLDAADGQVRLAVHELGRGRTVYATGLPYSAQNSRLLHRAIFWAAGRQEEFSAWAALDPRVEVAAYPDGRTTLVINNSLEPVTTTVPTPQGPRTVHLEEGGHQWLTAASQ</sequence>
<dbReference type="SUPFAM" id="SSF52317">
    <property type="entry name" value="Class I glutamine amidotransferase-like"/>
    <property type="match status" value="1"/>
</dbReference>
<dbReference type="Gene3D" id="2.60.40.10">
    <property type="entry name" value="Immunoglobulins"/>
    <property type="match status" value="1"/>
</dbReference>
<dbReference type="AlphaFoldDB" id="A0A1Q8I391"/>
<dbReference type="InterPro" id="IPR035080">
    <property type="entry name" value="Lact_bio_phlase-like_N"/>
</dbReference>
<dbReference type="InterPro" id="IPR035363">
    <property type="entry name" value="LBP_M"/>
</dbReference>
<feature type="domain" description="Lacto-N-biose phosphorylase-like N-terminal TIM barrel" evidence="1">
    <location>
        <begin position="17"/>
        <end position="452"/>
    </location>
</feature>
<protein>
    <submittedName>
        <fullName evidence="4">1,3-beta-galactosyl-N-acetylhexosamine phosphorylase</fullName>
    </submittedName>
</protein>
<evidence type="ECO:0000313" key="4">
    <source>
        <dbReference type="EMBL" id="OLL15578.1"/>
    </source>
</evidence>
<evidence type="ECO:0000259" key="2">
    <source>
        <dbReference type="Pfam" id="PF17385"/>
    </source>
</evidence>
<dbReference type="Gene3D" id="3.40.50.880">
    <property type="match status" value="1"/>
</dbReference>
<dbReference type="Pfam" id="PF17385">
    <property type="entry name" value="LBP_M"/>
    <property type="match status" value="1"/>
</dbReference>
<dbReference type="InterPro" id="IPR012711">
    <property type="entry name" value="Lacto-N-biose_phosphorylase"/>
</dbReference>
<dbReference type="InterPro" id="IPR013783">
    <property type="entry name" value="Ig-like_fold"/>
</dbReference>
<dbReference type="EMBL" id="MSGO01000008">
    <property type="protein sequence ID" value="OLL15578.1"/>
    <property type="molecule type" value="Genomic_DNA"/>
</dbReference>
<dbReference type="Pfam" id="PF09508">
    <property type="entry name" value="Lact_bio_phlase"/>
    <property type="match status" value="1"/>
</dbReference>
<dbReference type="Gene3D" id="2.60.40.1180">
    <property type="entry name" value="Golgi alpha-mannosidase II"/>
    <property type="match status" value="1"/>
</dbReference>
<feature type="domain" description="Lacto-N-biose phosphorylase C-terminal" evidence="3">
    <location>
        <begin position="684"/>
        <end position="731"/>
    </location>
</feature>